<accession>A0A6A6C6I6</accession>
<reference evidence="7" key="1">
    <citation type="journal article" date="2020" name="Stud. Mycol.">
        <title>101 Dothideomycetes genomes: a test case for predicting lifestyles and emergence of pathogens.</title>
        <authorList>
            <person name="Haridas S."/>
            <person name="Albert R."/>
            <person name="Binder M."/>
            <person name="Bloem J."/>
            <person name="Labutti K."/>
            <person name="Salamov A."/>
            <person name="Andreopoulos B."/>
            <person name="Baker S."/>
            <person name="Barry K."/>
            <person name="Bills G."/>
            <person name="Bluhm B."/>
            <person name="Cannon C."/>
            <person name="Castanera R."/>
            <person name="Culley D."/>
            <person name="Daum C."/>
            <person name="Ezra D."/>
            <person name="Gonzalez J."/>
            <person name="Henrissat B."/>
            <person name="Kuo A."/>
            <person name="Liang C."/>
            <person name="Lipzen A."/>
            <person name="Lutzoni F."/>
            <person name="Magnuson J."/>
            <person name="Mondo S."/>
            <person name="Nolan M."/>
            <person name="Ohm R."/>
            <person name="Pangilinan J."/>
            <person name="Park H.-J."/>
            <person name="Ramirez L."/>
            <person name="Alfaro M."/>
            <person name="Sun H."/>
            <person name="Tritt A."/>
            <person name="Yoshinaga Y."/>
            <person name="Zwiers L.-H."/>
            <person name="Turgeon B."/>
            <person name="Goodwin S."/>
            <person name="Spatafora J."/>
            <person name="Crous P."/>
            <person name="Grigoriev I."/>
        </authorList>
    </citation>
    <scope>NUCLEOTIDE SEQUENCE</scope>
    <source>
        <strain evidence="7">ATCC 36951</strain>
    </source>
</reference>
<feature type="region of interest" description="Disordered" evidence="5">
    <location>
        <begin position="1"/>
        <end position="63"/>
    </location>
</feature>
<dbReference type="GO" id="GO:0016929">
    <property type="term" value="F:deSUMOylase activity"/>
    <property type="evidence" value="ECO:0007669"/>
    <property type="project" value="TreeGrafter"/>
</dbReference>
<keyword evidence="4" id="KW-0788">Thiol protease</keyword>
<evidence type="ECO:0000256" key="5">
    <source>
        <dbReference type="SAM" id="MobiDB-lite"/>
    </source>
</evidence>
<evidence type="ECO:0000256" key="1">
    <source>
        <dbReference type="ARBA" id="ARBA00005234"/>
    </source>
</evidence>
<dbReference type="Pfam" id="PF02902">
    <property type="entry name" value="Peptidase_C48"/>
    <property type="match status" value="1"/>
</dbReference>
<feature type="compositionally biased region" description="Polar residues" evidence="5">
    <location>
        <begin position="27"/>
        <end position="43"/>
    </location>
</feature>
<gene>
    <name evidence="7" type="ORF">M409DRAFT_26971</name>
</gene>
<dbReference type="Proteomes" id="UP000799537">
    <property type="component" value="Unassembled WGS sequence"/>
</dbReference>
<dbReference type="AlphaFoldDB" id="A0A6A6C6I6"/>
<dbReference type="GeneID" id="54561634"/>
<dbReference type="GO" id="GO:0006508">
    <property type="term" value="P:proteolysis"/>
    <property type="evidence" value="ECO:0007669"/>
    <property type="project" value="UniProtKB-KW"/>
</dbReference>
<evidence type="ECO:0000256" key="2">
    <source>
        <dbReference type="ARBA" id="ARBA00022670"/>
    </source>
</evidence>
<dbReference type="SUPFAM" id="SSF54001">
    <property type="entry name" value="Cysteine proteinases"/>
    <property type="match status" value="1"/>
</dbReference>
<organism evidence="7 8">
    <name type="scientific">Zasmidium cellare ATCC 36951</name>
    <dbReference type="NCBI Taxonomy" id="1080233"/>
    <lineage>
        <taxon>Eukaryota</taxon>
        <taxon>Fungi</taxon>
        <taxon>Dikarya</taxon>
        <taxon>Ascomycota</taxon>
        <taxon>Pezizomycotina</taxon>
        <taxon>Dothideomycetes</taxon>
        <taxon>Dothideomycetidae</taxon>
        <taxon>Mycosphaerellales</taxon>
        <taxon>Mycosphaerellaceae</taxon>
        <taxon>Zasmidium</taxon>
    </lineage>
</organism>
<dbReference type="OrthoDB" id="1939479at2759"/>
<dbReference type="InterPro" id="IPR038765">
    <property type="entry name" value="Papain-like_cys_pep_sf"/>
</dbReference>
<evidence type="ECO:0000256" key="4">
    <source>
        <dbReference type="ARBA" id="ARBA00022807"/>
    </source>
</evidence>
<evidence type="ECO:0000313" key="8">
    <source>
        <dbReference type="Proteomes" id="UP000799537"/>
    </source>
</evidence>
<comment type="similarity">
    <text evidence="1">Belongs to the peptidase C48 family.</text>
</comment>
<feature type="compositionally biased region" description="Basic and acidic residues" evidence="5">
    <location>
        <begin position="1"/>
        <end position="15"/>
    </location>
</feature>
<feature type="compositionally biased region" description="Basic and acidic residues" evidence="5">
    <location>
        <begin position="181"/>
        <end position="196"/>
    </location>
</feature>
<dbReference type="PANTHER" id="PTHR12606:SF141">
    <property type="entry name" value="GH15225P-RELATED"/>
    <property type="match status" value="1"/>
</dbReference>
<evidence type="ECO:0000259" key="6">
    <source>
        <dbReference type="PROSITE" id="PS50600"/>
    </source>
</evidence>
<feature type="compositionally biased region" description="Low complexity" evidence="5">
    <location>
        <begin position="303"/>
        <end position="314"/>
    </location>
</feature>
<feature type="region of interest" description="Disordered" evidence="5">
    <location>
        <begin position="143"/>
        <end position="314"/>
    </location>
</feature>
<sequence length="595" mass="68305">MAQESPRKEVRHPLEELANGMTPQARLGTTQEKNTPFPSTSVKRASPSDDYGPEQNKYPRYNGGLQVLPVSMVKTLLQKYEMERPQKSEAAMQHILDRAKSSQDMLLALENTLKANNQLASELKIEADNARWSAVEAKTAIAKAQSDHKKEMEKIKEQVEREMNKLRKETERDAKKKFKRQDKQSAEHQRRTEQSRQAKQQHRRQEDFQQKAAEQQRQHEEAQLKAAEEHRREEERLKAAKEQRQREEARVQAEKERQREEEVRVEAAEKRQRDEAARFEAEKKREREQAEKKRQRQEEARLQAEQLARQQAEAQRQRTELARFKGQQAQAARDVLIRPLDPKWEQRVAKAMATTNGTDTLAVNPEGTPLTRYAFGKILPQTGADGRSVESTMTSAGQKNVDGWINDDAIDSWMCTVVNAKLKDEAERSGDGVPKMASFNCGWYSTFKNRGVQALKRWSSRKGMGGKKLLSVERVFMPLNVGAHWVLLIVSPRARTIEFLDSNRGNADKWFGVVRKWLNMELGDYYHADEWKELGTQSQRQLNQDDCGIFTCMNALASAKGKSFADIHAVNGMADARRMMVAVFLNGGLHGDWRL</sequence>
<keyword evidence="2" id="KW-0645">Protease</keyword>
<feature type="compositionally biased region" description="Basic and acidic residues" evidence="5">
    <location>
        <begin position="203"/>
        <end position="302"/>
    </location>
</feature>
<dbReference type="Gene3D" id="3.40.395.10">
    <property type="entry name" value="Adenoviral Proteinase, Chain A"/>
    <property type="match status" value="1"/>
</dbReference>
<dbReference type="PANTHER" id="PTHR12606">
    <property type="entry name" value="SENTRIN/SUMO-SPECIFIC PROTEASE"/>
    <property type="match status" value="1"/>
</dbReference>
<dbReference type="GO" id="GO:0005634">
    <property type="term" value="C:nucleus"/>
    <property type="evidence" value="ECO:0007669"/>
    <property type="project" value="TreeGrafter"/>
</dbReference>
<feature type="domain" description="Ubiquitin-like protease family profile" evidence="6">
    <location>
        <begin position="379"/>
        <end position="558"/>
    </location>
</feature>
<dbReference type="InterPro" id="IPR003653">
    <property type="entry name" value="Peptidase_C48_C"/>
</dbReference>
<dbReference type="RefSeq" id="XP_033663623.1">
    <property type="nucleotide sequence ID" value="XM_033808362.1"/>
</dbReference>
<keyword evidence="8" id="KW-1185">Reference proteome</keyword>
<keyword evidence="3" id="KW-0378">Hydrolase</keyword>
<proteinExistence type="inferred from homology"/>
<protein>
    <recommendedName>
        <fullName evidence="6">Ubiquitin-like protease family profile domain-containing protein</fullName>
    </recommendedName>
</protein>
<dbReference type="GO" id="GO:0016926">
    <property type="term" value="P:protein desumoylation"/>
    <property type="evidence" value="ECO:0007669"/>
    <property type="project" value="TreeGrafter"/>
</dbReference>
<evidence type="ECO:0000313" key="7">
    <source>
        <dbReference type="EMBL" id="KAF2162734.1"/>
    </source>
</evidence>
<feature type="compositionally biased region" description="Basic and acidic residues" evidence="5">
    <location>
        <begin position="145"/>
        <end position="174"/>
    </location>
</feature>
<dbReference type="EMBL" id="ML993612">
    <property type="protein sequence ID" value="KAF2162734.1"/>
    <property type="molecule type" value="Genomic_DNA"/>
</dbReference>
<evidence type="ECO:0000256" key="3">
    <source>
        <dbReference type="ARBA" id="ARBA00022801"/>
    </source>
</evidence>
<dbReference type="PROSITE" id="PS50600">
    <property type="entry name" value="ULP_PROTEASE"/>
    <property type="match status" value="1"/>
</dbReference>
<name>A0A6A6C6I6_ZASCE</name>